<dbReference type="EMBL" id="MNPL01014609">
    <property type="protein sequence ID" value="OQR71431.1"/>
    <property type="molecule type" value="Genomic_DNA"/>
</dbReference>
<feature type="compositionally biased region" description="Polar residues" evidence="1">
    <location>
        <begin position="107"/>
        <end position="116"/>
    </location>
</feature>
<feature type="compositionally biased region" description="Low complexity" evidence="1">
    <location>
        <begin position="93"/>
        <end position="106"/>
    </location>
</feature>
<proteinExistence type="predicted"/>
<evidence type="ECO:0000256" key="1">
    <source>
        <dbReference type="SAM" id="MobiDB-lite"/>
    </source>
</evidence>
<feature type="non-terminal residue" evidence="2">
    <location>
        <position position="153"/>
    </location>
</feature>
<organism evidence="2 3">
    <name type="scientific">Tropilaelaps mercedesae</name>
    <dbReference type="NCBI Taxonomy" id="418985"/>
    <lineage>
        <taxon>Eukaryota</taxon>
        <taxon>Metazoa</taxon>
        <taxon>Ecdysozoa</taxon>
        <taxon>Arthropoda</taxon>
        <taxon>Chelicerata</taxon>
        <taxon>Arachnida</taxon>
        <taxon>Acari</taxon>
        <taxon>Parasitiformes</taxon>
        <taxon>Mesostigmata</taxon>
        <taxon>Gamasina</taxon>
        <taxon>Dermanyssoidea</taxon>
        <taxon>Laelapidae</taxon>
        <taxon>Tropilaelaps</taxon>
    </lineage>
</organism>
<accession>A0A1V9XDF6</accession>
<gene>
    <name evidence="2" type="ORF">BIW11_11005</name>
</gene>
<reference evidence="2 3" key="1">
    <citation type="journal article" date="2017" name="Gigascience">
        <title>Draft genome of the honey bee ectoparasitic mite, Tropilaelaps mercedesae, is shaped by the parasitic life history.</title>
        <authorList>
            <person name="Dong X."/>
            <person name="Armstrong S.D."/>
            <person name="Xia D."/>
            <person name="Makepeace B.L."/>
            <person name="Darby A.C."/>
            <person name="Kadowaki T."/>
        </authorList>
    </citation>
    <scope>NUCLEOTIDE SEQUENCE [LARGE SCALE GENOMIC DNA]</scope>
    <source>
        <strain evidence="2">Wuxi-XJTLU</strain>
    </source>
</reference>
<evidence type="ECO:0000313" key="3">
    <source>
        <dbReference type="Proteomes" id="UP000192247"/>
    </source>
</evidence>
<dbReference type="InParanoid" id="A0A1V9XDF6"/>
<dbReference type="AlphaFoldDB" id="A0A1V9XDF6"/>
<feature type="region of interest" description="Disordered" evidence="1">
    <location>
        <begin position="83"/>
        <end position="153"/>
    </location>
</feature>
<keyword evidence="3" id="KW-1185">Reference proteome</keyword>
<evidence type="ECO:0000313" key="2">
    <source>
        <dbReference type="EMBL" id="OQR71431.1"/>
    </source>
</evidence>
<feature type="region of interest" description="Disordered" evidence="1">
    <location>
        <begin position="59"/>
        <end position="78"/>
    </location>
</feature>
<dbReference type="Proteomes" id="UP000192247">
    <property type="component" value="Unassembled WGS sequence"/>
</dbReference>
<feature type="compositionally biased region" description="Low complexity" evidence="1">
    <location>
        <begin position="8"/>
        <end position="30"/>
    </location>
</feature>
<name>A0A1V9XDF6_9ACAR</name>
<comment type="caution">
    <text evidence="2">The sequence shown here is derived from an EMBL/GenBank/DDBJ whole genome shotgun (WGS) entry which is preliminary data.</text>
</comment>
<feature type="region of interest" description="Disordered" evidence="1">
    <location>
        <begin position="1"/>
        <end position="34"/>
    </location>
</feature>
<protein>
    <submittedName>
        <fullName evidence="2">Uncharacterized protein</fullName>
    </submittedName>
</protein>
<sequence length="153" mass="15335">MKLENNVTSAPPARSDSSSASVLSTPPSTAGPAVGISAAATLDTFDRLKASDDLLHDRKDLPASFASPNGSTGGVSRFREINVSAAPADKKPSSGLSSGSSSCSGSTKVSATTETRSPAGGLAEVENRASNKPARVVDTAKAWTSEDGPVAST</sequence>